<evidence type="ECO:0000313" key="5">
    <source>
        <dbReference type="EMBL" id="CAK9056560.1"/>
    </source>
</evidence>
<evidence type="ECO:0000256" key="4">
    <source>
        <dbReference type="SAM" id="SignalP"/>
    </source>
</evidence>
<evidence type="ECO:0008006" key="7">
    <source>
        <dbReference type="Google" id="ProtNLM"/>
    </source>
</evidence>
<keyword evidence="4" id="KW-0732">Signal</keyword>
<name>A0ABP0MYG2_9DINO</name>
<dbReference type="PANTHER" id="PTHR24188:SF29">
    <property type="entry name" value="GH09064P"/>
    <property type="match status" value="1"/>
</dbReference>
<evidence type="ECO:0000256" key="2">
    <source>
        <dbReference type="ARBA" id="ARBA00023043"/>
    </source>
</evidence>
<dbReference type="PROSITE" id="PS50297">
    <property type="entry name" value="ANK_REP_REGION"/>
    <property type="match status" value="1"/>
</dbReference>
<dbReference type="SMART" id="SM00248">
    <property type="entry name" value="ANK"/>
    <property type="match status" value="4"/>
</dbReference>
<dbReference type="InterPro" id="IPR002110">
    <property type="entry name" value="Ankyrin_rpt"/>
</dbReference>
<dbReference type="Pfam" id="PF00023">
    <property type="entry name" value="Ank"/>
    <property type="match status" value="1"/>
</dbReference>
<organism evidence="5 6">
    <name type="scientific">Durusdinium trenchii</name>
    <dbReference type="NCBI Taxonomy" id="1381693"/>
    <lineage>
        <taxon>Eukaryota</taxon>
        <taxon>Sar</taxon>
        <taxon>Alveolata</taxon>
        <taxon>Dinophyceae</taxon>
        <taxon>Suessiales</taxon>
        <taxon>Symbiodiniaceae</taxon>
        <taxon>Durusdinium</taxon>
    </lineage>
</organism>
<dbReference type="SUPFAM" id="SSF48403">
    <property type="entry name" value="Ankyrin repeat"/>
    <property type="match status" value="1"/>
</dbReference>
<reference evidence="5 6" key="1">
    <citation type="submission" date="2024-02" db="EMBL/GenBank/DDBJ databases">
        <authorList>
            <person name="Chen Y."/>
            <person name="Shah S."/>
            <person name="Dougan E. K."/>
            <person name="Thang M."/>
            <person name="Chan C."/>
        </authorList>
    </citation>
    <scope>NUCLEOTIDE SEQUENCE [LARGE SCALE GENOMIC DNA]</scope>
</reference>
<dbReference type="PROSITE" id="PS50088">
    <property type="entry name" value="ANK_REPEAT"/>
    <property type="match status" value="1"/>
</dbReference>
<dbReference type="InterPro" id="IPR036770">
    <property type="entry name" value="Ankyrin_rpt-contain_sf"/>
</dbReference>
<feature type="signal peptide" evidence="4">
    <location>
        <begin position="1"/>
        <end position="18"/>
    </location>
</feature>
<dbReference type="Proteomes" id="UP001642484">
    <property type="component" value="Unassembled WGS sequence"/>
</dbReference>
<keyword evidence="2 3" id="KW-0040">ANK repeat</keyword>
<evidence type="ECO:0000256" key="1">
    <source>
        <dbReference type="ARBA" id="ARBA00022737"/>
    </source>
</evidence>
<dbReference type="EMBL" id="CAXAMN010020772">
    <property type="protein sequence ID" value="CAK9056560.1"/>
    <property type="molecule type" value="Genomic_DNA"/>
</dbReference>
<feature type="chain" id="PRO_5047397806" description="Ankyrin repeat domain-containing protein" evidence="4">
    <location>
        <begin position="19"/>
        <end position="281"/>
    </location>
</feature>
<evidence type="ECO:0000256" key="3">
    <source>
        <dbReference type="PROSITE-ProRule" id="PRU00023"/>
    </source>
</evidence>
<feature type="repeat" description="ANK" evidence="3">
    <location>
        <begin position="87"/>
        <end position="119"/>
    </location>
</feature>
<keyword evidence="6" id="KW-1185">Reference proteome</keyword>
<gene>
    <name evidence="5" type="ORF">CCMP2556_LOCUS28006</name>
</gene>
<evidence type="ECO:0000313" key="6">
    <source>
        <dbReference type="Proteomes" id="UP001642484"/>
    </source>
</evidence>
<protein>
    <recommendedName>
        <fullName evidence="7">Ankyrin repeat domain-containing protein</fullName>
    </recommendedName>
</protein>
<accession>A0ABP0MYG2</accession>
<proteinExistence type="predicted"/>
<dbReference type="Gene3D" id="1.25.40.20">
    <property type="entry name" value="Ankyrin repeat-containing domain"/>
    <property type="match status" value="1"/>
</dbReference>
<sequence length="281" mass="30384">MSVLGVVCVALWLVPACGHRVVNGQAAEVEIQHVIHQDGVEATTKTVVAAAATGMTLPKLKKSFTEEELKTSVLANVVEVFWNLDLDDYNMLHLSSALGELAAMQALVSAGADVNAKCTEKGPTPFTPRDMAKNEDAIVLLACNGGSRAGHYKHQALADAADIGYPHLTQILLAAGWDTEVRSEFGYTPLHIAVDCPPPESEWAGSKYWKERLEVMKLLVAGGADVNAEVNEKSPKTSKGGWTARDVAWYNGNKEADKYLTEHGGKRNAKFNAAWQAWLKS</sequence>
<keyword evidence="1" id="KW-0677">Repeat</keyword>
<dbReference type="PANTHER" id="PTHR24188">
    <property type="entry name" value="ANKYRIN REPEAT PROTEIN"/>
    <property type="match status" value="1"/>
</dbReference>
<comment type="caution">
    <text evidence="5">The sequence shown here is derived from an EMBL/GenBank/DDBJ whole genome shotgun (WGS) entry which is preliminary data.</text>
</comment>